<comment type="caution">
    <text evidence="1">The sequence shown here is derived from an EMBL/GenBank/DDBJ whole genome shotgun (WGS) entry which is preliminary data.</text>
</comment>
<reference evidence="1 2" key="1">
    <citation type="submission" date="2020-08" db="EMBL/GenBank/DDBJ databases">
        <title>Genomic Encyclopedia of Type Strains, Phase IV (KMG-IV): sequencing the most valuable type-strain genomes for metagenomic binning, comparative biology and taxonomic classification.</title>
        <authorList>
            <person name="Goeker M."/>
        </authorList>
    </citation>
    <scope>NUCLEOTIDE SEQUENCE [LARGE SCALE GENOMIC DNA]</scope>
    <source>
        <strain evidence="1 2">DSM 27939</strain>
    </source>
</reference>
<dbReference type="RefSeq" id="WP_184130240.1">
    <property type="nucleotide sequence ID" value="NZ_JACHFL010000003.1"/>
</dbReference>
<dbReference type="InterPro" id="IPR011008">
    <property type="entry name" value="Dimeric_a/b-barrel"/>
</dbReference>
<evidence type="ECO:0000313" key="2">
    <source>
        <dbReference type="Proteomes" id="UP000552709"/>
    </source>
</evidence>
<accession>A0A7W8ND17</accession>
<organism evidence="1 2">
    <name type="scientific">Deinococcus humi</name>
    <dbReference type="NCBI Taxonomy" id="662880"/>
    <lineage>
        <taxon>Bacteria</taxon>
        <taxon>Thermotogati</taxon>
        <taxon>Deinococcota</taxon>
        <taxon>Deinococci</taxon>
        <taxon>Deinococcales</taxon>
        <taxon>Deinococcaceae</taxon>
        <taxon>Deinococcus</taxon>
    </lineage>
</organism>
<dbReference type="EMBL" id="JACHFL010000003">
    <property type="protein sequence ID" value="MBB5362774.1"/>
    <property type="molecule type" value="Genomic_DNA"/>
</dbReference>
<protein>
    <recommendedName>
        <fullName evidence="3">ABM domain-containing protein</fullName>
    </recommendedName>
</protein>
<dbReference type="SUPFAM" id="SSF54909">
    <property type="entry name" value="Dimeric alpha+beta barrel"/>
    <property type="match status" value="1"/>
</dbReference>
<evidence type="ECO:0008006" key="3">
    <source>
        <dbReference type="Google" id="ProtNLM"/>
    </source>
</evidence>
<gene>
    <name evidence="1" type="ORF">HNQ08_001869</name>
</gene>
<sequence>MNDKPAKRVHYTEARGTGAESLLHDFLRSLTAHPGFLGAELQGSPDQPGLYLVASRWSGTGPDLCVPDGAKAWSFEVIAEV</sequence>
<name>A0A7W8ND17_9DEIO</name>
<dbReference type="AlphaFoldDB" id="A0A7W8ND17"/>
<proteinExistence type="predicted"/>
<evidence type="ECO:0000313" key="1">
    <source>
        <dbReference type="EMBL" id="MBB5362774.1"/>
    </source>
</evidence>
<keyword evidence="2" id="KW-1185">Reference proteome</keyword>
<dbReference type="Proteomes" id="UP000552709">
    <property type="component" value="Unassembled WGS sequence"/>
</dbReference>